<feature type="compositionally biased region" description="Basic and acidic residues" evidence="1">
    <location>
        <begin position="16"/>
        <end position="42"/>
    </location>
</feature>
<dbReference type="EMBL" id="BNEC01000005">
    <property type="protein sequence ID" value="GHI68843.1"/>
    <property type="molecule type" value="Genomic_DNA"/>
</dbReference>
<name>A0ABQ3SL42_9ACTN</name>
<evidence type="ECO:0000313" key="3">
    <source>
        <dbReference type="Proteomes" id="UP000613974"/>
    </source>
</evidence>
<comment type="caution">
    <text evidence="2">The sequence shown here is derived from an EMBL/GenBank/DDBJ whole genome shotgun (WGS) entry which is preliminary data.</text>
</comment>
<accession>A0ABQ3SL42</accession>
<reference evidence="3" key="1">
    <citation type="submission" date="2023-07" db="EMBL/GenBank/DDBJ databases">
        <title>Whole genome shotgun sequence of Streptomyces nojiriensis NBRC 13794.</title>
        <authorList>
            <person name="Komaki H."/>
            <person name="Tamura T."/>
        </authorList>
    </citation>
    <scope>NUCLEOTIDE SEQUENCE [LARGE SCALE GENOMIC DNA]</scope>
    <source>
        <strain evidence="3">NBRC 13794</strain>
    </source>
</reference>
<proteinExistence type="predicted"/>
<feature type="region of interest" description="Disordered" evidence="1">
    <location>
        <begin position="1"/>
        <end position="49"/>
    </location>
</feature>
<evidence type="ECO:0000256" key="1">
    <source>
        <dbReference type="SAM" id="MobiDB-lite"/>
    </source>
</evidence>
<evidence type="ECO:0000313" key="2">
    <source>
        <dbReference type="EMBL" id="GHI68843.1"/>
    </source>
</evidence>
<keyword evidence="3" id="KW-1185">Reference proteome</keyword>
<dbReference type="Proteomes" id="UP000613974">
    <property type="component" value="Unassembled WGS sequence"/>
</dbReference>
<gene>
    <name evidence="2" type="ORF">Snoj_27610</name>
</gene>
<organism evidence="2 3">
    <name type="scientific">Streptomyces nojiriensis</name>
    <dbReference type="NCBI Taxonomy" id="66374"/>
    <lineage>
        <taxon>Bacteria</taxon>
        <taxon>Bacillati</taxon>
        <taxon>Actinomycetota</taxon>
        <taxon>Actinomycetes</taxon>
        <taxon>Kitasatosporales</taxon>
        <taxon>Streptomycetaceae</taxon>
        <taxon>Streptomyces</taxon>
    </lineage>
</organism>
<protein>
    <submittedName>
        <fullName evidence="2">Uncharacterized protein</fullName>
    </submittedName>
</protein>
<sequence length="49" mass="5055">MAPRRHGGQRFAHGFAHMDADGPGRTRTDPDGPGRTRTDADGRGGAGGP</sequence>